<keyword evidence="3" id="KW-1185">Reference proteome</keyword>
<gene>
    <name evidence="2" type="ORF">Phou_015070</name>
</gene>
<feature type="region of interest" description="Disordered" evidence="1">
    <location>
        <begin position="57"/>
        <end position="80"/>
    </location>
</feature>
<sequence>MFTNADFTGTQRTYLLMEKDEQLVRASGVWRWFATNVFGAVVHQIDALTSVAHLGSKERPHEHQDLRVQGQRRGANRGYVGRGGSGVGLGWGVASVYGTPGTWT</sequence>
<reference evidence="2 3" key="2">
    <citation type="submission" date="2020-03" db="EMBL/GenBank/DDBJ databases">
        <authorList>
            <person name="Ichikawa N."/>
            <person name="Kimura A."/>
            <person name="Kitahashi Y."/>
            <person name="Uohara A."/>
        </authorList>
    </citation>
    <scope>NUCLEOTIDE SEQUENCE [LARGE SCALE GENOMIC DNA]</scope>
    <source>
        <strain evidence="2 3">NBRC 108639</strain>
    </source>
</reference>
<evidence type="ECO:0000313" key="2">
    <source>
        <dbReference type="EMBL" id="GFJ77327.1"/>
    </source>
</evidence>
<feature type="compositionally biased region" description="Basic and acidic residues" evidence="1">
    <location>
        <begin position="57"/>
        <end position="66"/>
    </location>
</feature>
<comment type="caution">
    <text evidence="2">The sequence shown here is derived from an EMBL/GenBank/DDBJ whole genome shotgun (WGS) entry which is preliminary data.</text>
</comment>
<reference evidence="2 3" key="1">
    <citation type="submission" date="2020-03" db="EMBL/GenBank/DDBJ databases">
        <title>Whole genome shotgun sequence of Phytohabitans houttuyneae NBRC 108639.</title>
        <authorList>
            <person name="Komaki H."/>
            <person name="Tamura T."/>
        </authorList>
    </citation>
    <scope>NUCLEOTIDE SEQUENCE [LARGE SCALE GENOMIC DNA]</scope>
    <source>
        <strain evidence="2 3">NBRC 108639</strain>
    </source>
</reference>
<dbReference type="EMBL" id="BLPF01000001">
    <property type="protein sequence ID" value="GFJ77327.1"/>
    <property type="molecule type" value="Genomic_DNA"/>
</dbReference>
<evidence type="ECO:0000313" key="3">
    <source>
        <dbReference type="Proteomes" id="UP000482800"/>
    </source>
</evidence>
<protein>
    <submittedName>
        <fullName evidence="2">Uncharacterized protein</fullName>
    </submittedName>
</protein>
<organism evidence="2 3">
    <name type="scientific">Phytohabitans houttuyneae</name>
    <dbReference type="NCBI Taxonomy" id="1076126"/>
    <lineage>
        <taxon>Bacteria</taxon>
        <taxon>Bacillati</taxon>
        <taxon>Actinomycetota</taxon>
        <taxon>Actinomycetes</taxon>
        <taxon>Micromonosporales</taxon>
        <taxon>Micromonosporaceae</taxon>
    </lineage>
</organism>
<accession>A0A6V8K6E7</accession>
<evidence type="ECO:0000256" key="1">
    <source>
        <dbReference type="SAM" id="MobiDB-lite"/>
    </source>
</evidence>
<dbReference type="AlphaFoldDB" id="A0A6V8K6E7"/>
<dbReference type="Proteomes" id="UP000482800">
    <property type="component" value="Unassembled WGS sequence"/>
</dbReference>
<name>A0A6V8K6E7_9ACTN</name>
<proteinExistence type="predicted"/>